<dbReference type="PANTHER" id="PTHR47307">
    <property type="entry name" value="GLUTATHIONE-REGULATED POTASSIUM-EFFLUX SYSTEM ANCILLARY PROTEIN KEFG"/>
    <property type="match status" value="1"/>
</dbReference>
<sequence>MKTLVIVAHPDFEHSATQQFLYHGLPSGEDVTRHHLDKLSELDVTVEQQLLREHDRIIFQFPLYWYSTPTSLRNWQDQVLTQGFAFGAGAVLNGKEFGIVVSFSDALREYQAGGQEQYTISEILRPLQAMAHKLGWQYRTPLMISQFAYKNDEERLALIMEYQRYLTQAGTGFAATQEWYLAQLATLIAQTDSELAQAKLEAVYEQMLANRDDLTELHWTVDMIKNEEEGY</sequence>
<keyword evidence="4" id="KW-1185">Reference proteome</keyword>
<dbReference type="SUPFAM" id="SSF52218">
    <property type="entry name" value="Flavoproteins"/>
    <property type="match status" value="1"/>
</dbReference>
<dbReference type="KEGG" id="wei:EQG49_06790"/>
<dbReference type="GO" id="GO:0010181">
    <property type="term" value="F:FMN binding"/>
    <property type="evidence" value="ECO:0007669"/>
    <property type="project" value="TreeGrafter"/>
</dbReference>
<evidence type="ECO:0000313" key="3">
    <source>
        <dbReference type="EMBL" id="QBO36188.1"/>
    </source>
</evidence>
<dbReference type="RefSeq" id="WP_133363266.1">
    <property type="nucleotide sequence ID" value="NZ_CP037940.1"/>
</dbReference>
<dbReference type="InterPro" id="IPR046980">
    <property type="entry name" value="KefG/KefF"/>
</dbReference>
<dbReference type="Proteomes" id="UP000292886">
    <property type="component" value="Chromosome"/>
</dbReference>
<proteinExistence type="predicted"/>
<protein>
    <submittedName>
        <fullName evidence="3">Flavodoxin family protein</fullName>
    </submittedName>
</protein>
<dbReference type="GO" id="GO:0003955">
    <property type="term" value="F:NAD(P)H dehydrogenase (quinone) activity"/>
    <property type="evidence" value="ECO:0007669"/>
    <property type="project" value="TreeGrafter"/>
</dbReference>
<dbReference type="InterPro" id="IPR003680">
    <property type="entry name" value="Flavodoxin_fold"/>
</dbReference>
<organism evidence="3 4">
    <name type="scientific">Periweissella cryptocerci</name>
    <dbReference type="NCBI Taxonomy" id="2506420"/>
    <lineage>
        <taxon>Bacteria</taxon>
        <taxon>Bacillati</taxon>
        <taxon>Bacillota</taxon>
        <taxon>Bacilli</taxon>
        <taxon>Lactobacillales</taxon>
        <taxon>Lactobacillaceae</taxon>
        <taxon>Periweissella</taxon>
    </lineage>
</organism>
<accession>A0A4P6YTU9</accession>
<dbReference type="Pfam" id="PF02525">
    <property type="entry name" value="Flavodoxin_2"/>
    <property type="match status" value="1"/>
</dbReference>
<dbReference type="PANTHER" id="PTHR47307:SF1">
    <property type="entry name" value="GLUTATHIONE-REGULATED POTASSIUM-EFFLUX SYSTEM ANCILLARY PROTEIN KEFG"/>
    <property type="match status" value="1"/>
</dbReference>
<dbReference type="OrthoDB" id="9798454at2"/>
<dbReference type="Gene3D" id="3.40.50.360">
    <property type="match status" value="1"/>
</dbReference>
<feature type="domain" description="Flavodoxin-like fold" evidence="2">
    <location>
        <begin position="1"/>
        <end position="156"/>
    </location>
</feature>
<gene>
    <name evidence="3" type="ORF">EQG49_06790</name>
</gene>
<evidence type="ECO:0000259" key="2">
    <source>
        <dbReference type="Pfam" id="PF02525"/>
    </source>
</evidence>
<evidence type="ECO:0000313" key="4">
    <source>
        <dbReference type="Proteomes" id="UP000292886"/>
    </source>
</evidence>
<keyword evidence="1" id="KW-0560">Oxidoreductase</keyword>
<dbReference type="EMBL" id="CP037940">
    <property type="protein sequence ID" value="QBO36188.1"/>
    <property type="molecule type" value="Genomic_DNA"/>
</dbReference>
<reference evidence="4" key="1">
    <citation type="submission" date="2019-03" db="EMBL/GenBank/DDBJ databases">
        <title>Weissella sp. 26KH-42 Genome sequencing.</title>
        <authorList>
            <person name="Heo J."/>
            <person name="Kim S.-J."/>
            <person name="Kim J.-S."/>
            <person name="Hong S.-B."/>
            <person name="Kwon S.-W."/>
        </authorList>
    </citation>
    <scope>NUCLEOTIDE SEQUENCE [LARGE SCALE GENOMIC DNA]</scope>
    <source>
        <strain evidence="4">26KH-42</strain>
    </source>
</reference>
<name>A0A4P6YTU9_9LACO</name>
<dbReference type="AlphaFoldDB" id="A0A4P6YTU9"/>
<dbReference type="GO" id="GO:0009055">
    <property type="term" value="F:electron transfer activity"/>
    <property type="evidence" value="ECO:0007669"/>
    <property type="project" value="TreeGrafter"/>
</dbReference>
<evidence type="ECO:0000256" key="1">
    <source>
        <dbReference type="ARBA" id="ARBA00023002"/>
    </source>
</evidence>
<dbReference type="InterPro" id="IPR029039">
    <property type="entry name" value="Flavoprotein-like_sf"/>
</dbReference>